<dbReference type="Proteomes" id="UP001342314">
    <property type="component" value="Unassembled WGS sequence"/>
</dbReference>
<protein>
    <recommendedName>
        <fullName evidence="2">Autophagy-related protein 14</fullName>
    </recommendedName>
</protein>
<feature type="compositionally biased region" description="Low complexity" evidence="4">
    <location>
        <begin position="160"/>
        <end position="178"/>
    </location>
</feature>
<proteinExistence type="inferred from homology"/>
<dbReference type="EMBL" id="BQKY01000011">
    <property type="protein sequence ID" value="GJN92335.1"/>
    <property type="molecule type" value="Genomic_DNA"/>
</dbReference>
<comment type="similarity">
    <text evidence="1">Belongs to the ATG14 family.</text>
</comment>
<evidence type="ECO:0000256" key="3">
    <source>
        <dbReference type="ARBA" id="ARBA00023054"/>
    </source>
</evidence>
<dbReference type="PANTHER" id="PTHR15157">
    <property type="entry name" value="UV RADIATION RESISTANCE-ASSOCIATED GENE PROTEIN"/>
    <property type="match status" value="1"/>
</dbReference>
<name>A0AAV5GR15_9BASI</name>
<evidence type="ECO:0000256" key="1">
    <source>
        <dbReference type="ARBA" id="ARBA00009574"/>
    </source>
</evidence>
<keyword evidence="6" id="KW-1185">Reference proteome</keyword>
<organism evidence="5 6">
    <name type="scientific">Rhodotorula paludigena</name>
    <dbReference type="NCBI Taxonomy" id="86838"/>
    <lineage>
        <taxon>Eukaryota</taxon>
        <taxon>Fungi</taxon>
        <taxon>Dikarya</taxon>
        <taxon>Basidiomycota</taxon>
        <taxon>Pucciniomycotina</taxon>
        <taxon>Microbotryomycetes</taxon>
        <taxon>Sporidiobolales</taxon>
        <taxon>Sporidiobolaceae</taxon>
        <taxon>Rhodotorula</taxon>
    </lineage>
</organism>
<dbReference type="GO" id="GO:0000323">
    <property type="term" value="C:lytic vacuole"/>
    <property type="evidence" value="ECO:0007669"/>
    <property type="project" value="TreeGrafter"/>
</dbReference>
<feature type="region of interest" description="Disordered" evidence="4">
    <location>
        <begin position="812"/>
        <end position="956"/>
    </location>
</feature>
<feature type="compositionally biased region" description="Low complexity" evidence="4">
    <location>
        <begin position="430"/>
        <end position="448"/>
    </location>
</feature>
<reference evidence="5 6" key="1">
    <citation type="submission" date="2021-12" db="EMBL/GenBank/DDBJ databases">
        <title>High titer production of polyol ester of fatty acids by Rhodotorula paludigena BS15 towards product separation-free biomass refinery.</title>
        <authorList>
            <person name="Mano J."/>
            <person name="Ono H."/>
            <person name="Tanaka T."/>
            <person name="Naito K."/>
            <person name="Sushida H."/>
            <person name="Ike M."/>
            <person name="Tokuyasu K."/>
            <person name="Kitaoka M."/>
        </authorList>
    </citation>
    <scope>NUCLEOTIDE SEQUENCE [LARGE SCALE GENOMIC DNA]</scope>
    <source>
        <strain evidence="5 6">BS15</strain>
    </source>
</reference>
<evidence type="ECO:0000256" key="4">
    <source>
        <dbReference type="SAM" id="MobiDB-lite"/>
    </source>
</evidence>
<feature type="region of interest" description="Disordered" evidence="4">
    <location>
        <begin position="299"/>
        <end position="326"/>
    </location>
</feature>
<accession>A0AAV5GR15</accession>
<feature type="compositionally biased region" description="Polar residues" evidence="4">
    <location>
        <begin position="1"/>
        <end position="13"/>
    </location>
</feature>
<dbReference type="GO" id="GO:0035493">
    <property type="term" value="P:SNARE complex assembly"/>
    <property type="evidence" value="ECO:0007669"/>
    <property type="project" value="TreeGrafter"/>
</dbReference>
<keyword evidence="3" id="KW-0175">Coiled coil</keyword>
<evidence type="ECO:0000313" key="6">
    <source>
        <dbReference type="Proteomes" id="UP001342314"/>
    </source>
</evidence>
<dbReference type="GO" id="GO:0000149">
    <property type="term" value="F:SNARE binding"/>
    <property type="evidence" value="ECO:0007669"/>
    <property type="project" value="TreeGrafter"/>
</dbReference>
<feature type="compositionally biased region" description="Low complexity" evidence="4">
    <location>
        <begin position="476"/>
        <end position="489"/>
    </location>
</feature>
<feature type="region of interest" description="Disordered" evidence="4">
    <location>
        <begin position="156"/>
        <end position="228"/>
    </location>
</feature>
<feature type="compositionally biased region" description="Polar residues" evidence="4">
    <location>
        <begin position="942"/>
        <end position="956"/>
    </location>
</feature>
<dbReference type="GO" id="GO:0005768">
    <property type="term" value="C:endosome"/>
    <property type="evidence" value="ECO:0007669"/>
    <property type="project" value="TreeGrafter"/>
</dbReference>
<feature type="compositionally biased region" description="Polar residues" evidence="4">
    <location>
        <begin position="48"/>
        <end position="58"/>
    </location>
</feature>
<dbReference type="PANTHER" id="PTHR15157:SF5">
    <property type="entry name" value="UV RADIATION RESISTANCE-ASSOCIATED GENE PROTEIN"/>
    <property type="match status" value="1"/>
</dbReference>
<sequence length="1034" mass="110707">MVLPRSNSTQSTWDLHLASDDQDDVVPDQADAPPKDLLQSLQRRRAGSTASWNGLPEQQQRDGEELVLGASSDAAKTVRTRPRRSSSAGTLLAHPAAIAEEPAPPTDERGAGLPQQQKERPPPPSSSQFAQREKQRREEALRRRLVDSFVTLELVPPPVAADAAAPSGRRRSGTVGSSRMRRSDSGSSLNGFPSSDASPRKGMRRRTTSSSVVSLAKSALPTSAPAPSEPFFISPPSLASMHATFPVEHDAFLFPTSFSASVSTAGADLPGDSGLASWPGLRESRIRARVFARESDEMRAASARAGERSQGGEKRTGKGKGKEAEDDERWKVLVEWDIDLSGLTSLGRDPTAFPTLPPNTLIFALSSTPASSPFASGSSPSAAPVDLEYFTAPLPLLQRSYRRTRHRSIAPASRGLTNGRARALSEDEAGFGSDSDCSSCASLDGSDGAAEDDGQGNVSDPGQRPSRVRARRGTLVRPRGQQQQQRSAAAVVEAERARRKATREEVLERSRRETRMGRAADWEGVRRVWEMEWEIERARIDMGALSDGVREAMDEGEEGTAGSGWAELDRVDDLLAVKGAVDGEYTEDQERLDTRRDALRARRARLEQARELDDANRGVLQQKQDEFAVRHRTYDQLVCSSRIRRTQLITLLSHIFPIEPVDPPPSSKTPAHLLFSIVGLPLPNSSFPPSFSDDLLSSALGFAAQVTQLLAAYLSVPLCYPIQCRGSRSVIVDEISMMKGPRAFPLWGKGVDRYRFDYAVFLLNKNIEQLMYSQGLTVLDLRNTLPNLKSLILSLSYDPSHSDYRASTLLPTGAFADSGPPQRESSGSPALNGHANEDDGDEDAELARLAASSPPPYLSVGADANGAESTSQQSTRMSRSPSLASTIRASSLDRARAGEGGRGRSWSNEGSPTPTVRSTDGDNRAQSANSGAVAVEKRVQPPSAQLPSLASAPTQPLKTCPAASAVASGSNKARARAGSSASASAGAGAAGYGARIREGLWSAVAGNVASGERGMAGARAKAVGRRESERDEGA</sequence>
<feature type="compositionally biased region" description="Low complexity" evidence="4">
    <location>
        <begin position="869"/>
        <end position="882"/>
    </location>
</feature>
<feature type="compositionally biased region" description="Basic and acidic residues" evidence="4">
    <location>
        <begin position="1024"/>
        <end position="1034"/>
    </location>
</feature>
<gene>
    <name evidence="5" type="ORF">Rhopal_005365-T1</name>
</gene>
<dbReference type="AlphaFoldDB" id="A0AAV5GR15"/>
<feature type="compositionally biased region" description="Basic and acidic residues" evidence="4">
    <location>
        <begin position="131"/>
        <end position="140"/>
    </location>
</feature>
<feature type="compositionally biased region" description="Basic and acidic residues" evidence="4">
    <location>
        <begin position="891"/>
        <end position="902"/>
    </location>
</feature>
<dbReference type="InterPro" id="IPR018791">
    <property type="entry name" value="UV_resistance/autophagy_Atg14"/>
</dbReference>
<feature type="compositionally biased region" description="Low complexity" evidence="4">
    <location>
        <begin position="208"/>
        <end position="220"/>
    </location>
</feature>
<evidence type="ECO:0000256" key="2">
    <source>
        <dbReference type="ARBA" id="ARBA00013807"/>
    </source>
</evidence>
<dbReference type="Pfam" id="PF10186">
    <property type="entry name" value="ATG14"/>
    <property type="match status" value="1"/>
</dbReference>
<feature type="region of interest" description="Disordered" evidence="4">
    <location>
        <begin position="1"/>
        <end position="140"/>
    </location>
</feature>
<comment type="caution">
    <text evidence="5">The sequence shown here is derived from an EMBL/GenBank/DDBJ whole genome shotgun (WGS) entry which is preliminary data.</text>
</comment>
<feature type="region of interest" description="Disordered" evidence="4">
    <location>
        <begin position="426"/>
        <end position="489"/>
    </location>
</feature>
<feature type="region of interest" description="Disordered" evidence="4">
    <location>
        <begin position="1009"/>
        <end position="1034"/>
    </location>
</feature>
<feature type="compositionally biased region" description="Polar residues" evidence="4">
    <location>
        <begin position="905"/>
        <end position="930"/>
    </location>
</feature>
<dbReference type="GO" id="GO:0032991">
    <property type="term" value="C:protein-containing complex"/>
    <property type="evidence" value="ECO:0007669"/>
    <property type="project" value="UniProtKB-ARBA"/>
</dbReference>
<evidence type="ECO:0000313" key="5">
    <source>
        <dbReference type="EMBL" id="GJN92335.1"/>
    </source>
</evidence>